<name>A0A1F7TYN3_9BACT</name>
<dbReference type="InterPro" id="IPR001460">
    <property type="entry name" value="PCN-bd_Tpept"/>
</dbReference>
<protein>
    <submittedName>
        <fullName evidence="16">Penicillin-binding protein 2</fullName>
    </submittedName>
</protein>
<dbReference type="GO" id="GO:0008360">
    <property type="term" value="P:regulation of cell shape"/>
    <property type="evidence" value="ECO:0007669"/>
    <property type="project" value="UniProtKB-KW"/>
</dbReference>
<dbReference type="PANTHER" id="PTHR30627">
    <property type="entry name" value="PEPTIDOGLYCAN D,D-TRANSPEPTIDASE"/>
    <property type="match status" value="1"/>
</dbReference>
<evidence type="ECO:0000256" key="5">
    <source>
        <dbReference type="ARBA" id="ARBA00022670"/>
    </source>
</evidence>
<keyword evidence="9" id="KW-0573">Peptidoglycan synthesis</keyword>
<evidence type="ECO:0000256" key="12">
    <source>
        <dbReference type="ARBA" id="ARBA00023316"/>
    </source>
</evidence>
<comment type="subcellular location">
    <subcellularLocation>
        <location evidence="2">Cell membrane</location>
    </subcellularLocation>
    <subcellularLocation>
        <location evidence="1">Membrane</location>
        <topology evidence="1">Single-pass membrane protein</topology>
    </subcellularLocation>
</comment>
<keyword evidence="8" id="KW-0133">Cell shape</keyword>
<keyword evidence="10 13" id="KW-1133">Transmembrane helix</keyword>
<dbReference type="Proteomes" id="UP000177097">
    <property type="component" value="Unassembled WGS sequence"/>
</dbReference>
<reference evidence="16 17" key="1">
    <citation type="journal article" date="2016" name="Nat. Commun.">
        <title>Thousands of microbial genomes shed light on interconnected biogeochemical processes in an aquifer system.</title>
        <authorList>
            <person name="Anantharaman K."/>
            <person name="Brown C.T."/>
            <person name="Hug L.A."/>
            <person name="Sharon I."/>
            <person name="Castelle C.J."/>
            <person name="Probst A.J."/>
            <person name="Thomas B.C."/>
            <person name="Singh A."/>
            <person name="Wilkins M.J."/>
            <person name="Karaoz U."/>
            <person name="Brodie E.L."/>
            <person name="Williams K.H."/>
            <person name="Hubbard S.S."/>
            <person name="Banfield J.F."/>
        </authorList>
    </citation>
    <scope>NUCLEOTIDE SEQUENCE [LARGE SCALE GENOMIC DNA]</scope>
</reference>
<dbReference type="GO" id="GO:0009252">
    <property type="term" value="P:peptidoglycan biosynthetic process"/>
    <property type="evidence" value="ECO:0007669"/>
    <property type="project" value="UniProtKB-KW"/>
</dbReference>
<dbReference type="Pfam" id="PF00905">
    <property type="entry name" value="Transpeptidase"/>
    <property type="match status" value="1"/>
</dbReference>
<dbReference type="Gene3D" id="3.30.1390.30">
    <property type="entry name" value="Penicillin-binding protein 2a, domain 3"/>
    <property type="match status" value="1"/>
</dbReference>
<dbReference type="InterPro" id="IPR050515">
    <property type="entry name" value="Beta-lactam/transpept"/>
</dbReference>
<dbReference type="AlphaFoldDB" id="A0A1F7TYN3"/>
<dbReference type="GO" id="GO:0008658">
    <property type="term" value="F:penicillin binding"/>
    <property type="evidence" value="ECO:0007669"/>
    <property type="project" value="InterPro"/>
</dbReference>
<evidence type="ECO:0000256" key="3">
    <source>
        <dbReference type="ARBA" id="ARBA00022475"/>
    </source>
</evidence>
<evidence type="ECO:0000256" key="1">
    <source>
        <dbReference type="ARBA" id="ARBA00004167"/>
    </source>
</evidence>
<keyword evidence="5" id="KW-0645">Protease</keyword>
<evidence type="ECO:0000313" key="16">
    <source>
        <dbReference type="EMBL" id="OGL71131.1"/>
    </source>
</evidence>
<feature type="transmembrane region" description="Helical" evidence="13">
    <location>
        <begin position="51"/>
        <end position="71"/>
    </location>
</feature>
<comment type="caution">
    <text evidence="16">The sequence shown here is derived from an EMBL/GenBank/DDBJ whole genome shotgun (WGS) entry which is preliminary data.</text>
</comment>
<dbReference type="SUPFAM" id="SSF56519">
    <property type="entry name" value="Penicillin binding protein dimerisation domain"/>
    <property type="match status" value="1"/>
</dbReference>
<dbReference type="SUPFAM" id="SSF56601">
    <property type="entry name" value="beta-lactamase/transpeptidase-like"/>
    <property type="match status" value="1"/>
</dbReference>
<dbReference type="Gene3D" id="3.40.710.10">
    <property type="entry name" value="DD-peptidase/beta-lactamase superfamily"/>
    <property type="match status" value="1"/>
</dbReference>
<dbReference type="GO" id="GO:0006508">
    <property type="term" value="P:proteolysis"/>
    <property type="evidence" value="ECO:0007669"/>
    <property type="project" value="UniProtKB-KW"/>
</dbReference>
<dbReference type="InterPro" id="IPR017790">
    <property type="entry name" value="Penicillin-binding_protein_2"/>
</dbReference>
<dbReference type="NCBIfam" id="TIGR03423">
    <property type="entry name" value="pbp2_mrdA"/>
    <property type="match status" value="1"/>
</dbReference>
<dbReference type="STRING" id="1802389.A3C17_01310"/>
<dbReference type="GO" id="GO:0005886">
    <property type="term" value="C:plasma membrane"/>
    <property type="evidence" value="ECO:0007669"/>
    <property type="project" value="UniProtKB-SubCell"/>
</dbReference>
<evidence type="ECO:0000256" key="10">
    <source>
        <dbReference type="ARBA" id="ARBA00022989"/>
    </source>
</evidence>
<keyword evidence="7" id="KW-0378">Hydrolase</keyword>
<dbReference type="InterPro" id="IPR012338">
    <property type="entry name" value="Beta-lactam/transpept-like"/>
</dbReference>
<evidence type="ECO:0000259" key="14">
    <source>
        <dbReference type="Pfam" id="PF00905"/>
    </source>
</evidence>
<organism evidence="16 17">
    <name type="scientific">Candidatus Uhrbacteria bacterium RIFCSPHIGHO2_02_FULL_53_13</name>
    <dbReference type="NCBI Taxonomy" id="1802389"/>
    <lineage>
        <taxon>Bacteria</taxon>
        <taxon>Candidatus Uhriibacteriota</taxon>
    </lineage>
</organism>
<evidence type="ECO:0000313" key="17">
    <source>
        <dbReference type="Proteomes" id="UP000177097"/>
    </source>
</evidence>
<keyword evidence="6 13" id="KW-0812">Transmembrane</keyword>
<accession>A0A1F7TYN3</accession>
<dbReference type="GO" id="GO:0009002">
    <property type="term" value="F:serine-type D-Ala-D-Ala carboxypeptidase activity"/>
    <property type="evidence" value="ECO:0007669"/>
    <property type="project" value="InterPro"/>
</dbReference>
<gene>
    <name evidence="16" type="ORF">A3C17_01310</name>
</gene>
<evidence type="ECO:0000256" key="13">
    <source>
        <dbReference type="SAM" id="Phobius"/>
    </source>
</evidence>
<evidence type="ECO:0000256" key="7">
    <source>
        <dbReference type="ARBA" id="ARBA00022801"/>
    </source>
</evidence>
<evidence type="ECO:0000256" key="11">
    <source>
        <dbReference type="ARBA" id="ARBA00023136"/>
    </source>
</evidence>
<keyword evidence="3" id="KW-1003">Cell membrane</keyword>
<evidence type="ECO:0000256" key="2">
    <source>
        <dbReference type="ARBA" id="ARBA00004236"/>
    </source>
</evidence>
<keyword evidence="12" id="KW-0961">Cell wall biogenesis/degradation</keyword>
<keyword evidence="11 13" id="KW-0472">Membrane</keyword>
<keyword evidence="4" id="KW-0997">Cell inner membrane</keyword>
<evidence type="ECO:0000256" key="4">
    <source>
        <dbReference type="ARBA" id="ARBA00022519"/>
    </source>
</evidence>
<evidence type="ECO:0000256" key="6">
    <source>
        <dbReference type="ARBA" id="ARBA00022692"/>
    </source>
</evidence>
<dbReference type="Gene3D" id="3.90.1310.10">
    <property type="entry name" value="Penicillin-binding protein 2a (Domain 2)"/>
    <property type="match status" value="1"/>
</dbReference>
<feature type="domain" description="Penicillin-binding protein dimerisation" evidence="15">
    <location>
        <begin position="95"/>
        <end position="267"/>
    </location>
</feature>
<dbReference type="EMBL" id="MGDX01000017">
    <property type="protein sequence ID" value="OGL71131.1"/>
    <property type="molecule type" value="Genomic_DNA"/>
</dbReference>
<evidence type="ECO:0000259" key="15">
    <source>
        <dbReference type="Pfam" id="PF03717"/>
    </source>
</evidence>
<dbReference type="GO" id="GO:0071555">
    <property type="term" value="P:cell wall organization"/>
    <property type="evidence" value="ECO:0007669"/>
    <property type="project" value="UniProtKB-KW"/>
</dbReference>
<feature type="domain" description="Penicillin-binding protein transpeptidase" evidence="14">
    <location>
        <begin position="308"/>
        <end position="631"/>
    </location>
</feature>
<dbReference type="PANTHER" id="PTHR30627:SF2">
    <property type="entry name" value="PEPTIDOGLYCAN D,D-TRANSPEPTIDASE MRDA"/>
    <property type="match status" value="1"/>
</dbReference>
<evidence type="ECO:0000256" key="9">
    <source>
        <dbReference type="ARBA" id="ARBA00022984"/>
    </source>
</evidence>
<dbReference type="Pfam" id="PF03717">
    <property type="entry name" value="PBP_dimer"/>
    <property type="match status" value="1"/>
</dbReference>
<evidence type="ECO:0000256" key="8">
    <source>
        <dbReference type="ARBA" id="ARBA00022960"/>
    </source>
</evidence>
<dbReference type="InterPro" id="IPR036138">
    <property type="entry name" value="PBP_dimer_sf"/>
</dbReference>
<dbReference type="GO" id="GO:0071972">
    <property type="term" value="F:peptidoglycan L,D-transpeptidase activity"/>
    <property type="evidence" value="ECO:0007669"/>
    <property type="project" value="TreeGrafter"/>
</dbReference>
<dbReference type="InterPro" id="IPR005311">
    <property type="entry name" value="PBP_dimer"/>
</dbReference>
<sequence>MTQPFYVQPINTLSRMDTLKDDAALEDGVGAIHRQPGKGVYMTRALSPFRLRILMGVLCALLAVFVARSAWLQLLQGSQFLALAEGNRIQSDRLTAMRGKIFDRSGQLLVSNEPSFALWVNVAALEDSAHYVSLVAQAAALLDMEESGVHDLLLEPVRAGASVLLTPDLSHEQAMRVLAAPETYEAFEVRQGTRRTTTSADQQTLSGVIGYVGLINEEEYLAHETEGYALQDVIGKTGVEATYERLLRGRPGERNIETDAFGEALTVLNERQPIDGADLTLHIDIELQREIERLLNDRARTQPRLRAAVVVLDPRDGAVRALVSYPGYALDTFGLRINRTAYATLVDDERQPLFPRAIAGQYPSGSTIKPVVAAAALEEGLINEHTSFLSTGGLRIGQFFFPDWKAGGHGVTDVRKALADSVNTYFYIIGGGYDEFQGLGLSRLVTYANRFGLGAPLGIDIGGEAAGFLPSDRWKRETKGEPWYIGDTYHVAIGQGDLLVTPLQVATMTAAFANGGTLFSPQVVDRYVEQGRVHDMTPVVLEQQVVSMEAIQIVREGLRQGVTYGSSRRLNDLPIKVAGKTGTAQWHSTRDPHAWFTGFAPYDDPQIVVTVLMEEGGEGSAVAVPLARDILSWWFAR</sequence>
<proteinExistence type="predicted"/>